<evidence type="ECO:0000313" key="9">
    <source>
        <dbReference type="Proteomes" id="UP000243459"/>
    </source>
</evidence>
<organism evidence="8 9">
    <name type="scientific">Asparagus officinalis</name>
    <name type="common">Garden asparagus</name>
    <dbReference type="NCBI Taxonomy" id="4686"/>
    <lineage>
        <taxon>Eukaryota</taxon>
        <taxon>Viridiplantae</taxon>
        <taxon>Streptophyta</taxon>
        <taxon>Embryophyta</taxon>
        <taxon>Tracheophyta</taxon>
        <taxon>Spermatophyta</taxon>
        <taxon>Magnoliopsida</taxon>
        <taxon>Liliopsida</taxon>
        <taxon>Asparagales</taxon>
        <taxon>Asparagaceae</taxon>
        <taxon>Asparagoideae</taxon>
        <taxon>Asparagus</taxon>
    </lineage>
</organism>
<dbReference type="SUPFAM" id="SSF47459">
    <property type="entry name" value="HLH, helix-loop-helix DNA-binding domain"/>
    <property type="match status" value="1"/>
</dbReference>
<dbReference type="Gramene" id="ONK62576">
    <property type="protein sequence ID" value="ONK62576"/>
    <property type="gene ID" value="A4U43_C07F5550"/>
</dbReference>
<evidence type="ECO:0000256" key="6">
    <source>
        <dbReference type="SAM" id="MobiDB-lite"/>
    </source>
</evidence>
<evidence type="ECO:0000256" key="2">
    <source>
        <dbReference type="ARBA" id="ARBA00005510"/>
    </source>
</evidence>
<name>A0A5P1E9L1_ASPOF</name>
<keyword evidence="4" id="KW-0804">Transcription</keyword>
<sequence>MSITYPSLSSLSSQLVSNVAVLNLFTVVTKRRNIKRMNSNWYLTEPLQNHQESFSSLLSTNPFGLDPFGLTAPLSFTDLNPTAQFQTTHLHETGFQAFETPKFVSGSKILRPAEANPSIGAQPTLIGEENEEEGVEDGSFDGSGLNCEFEENVKSLENNESHESRRKRNRAAPAKNLMSERRRRKKLNDRLYMLRSVVPKISKVRDAVLNSLCFRCWDLSL</sequence>
<evidence type="ECO:0000259" key="7">
    <source>
        <dbReference type="PROSITE" id="PS50888"/>
    </source>
</evidence>
<dbReference type="InterPro" id="IPR036638">
    <property type="entry name" value="HLH_DNA-bd_sf"/>
</dbReference>
<accession>A0A5P1E9L1</accession>
<dbReference type="InterPro" id="IPR011598">
    <property type="entry name" value="bHLH_dom"/>
</dbReference>
<dbReference type="PANTHER" id="PTHR31945:SF129">
    <property type="entry name" value="TRANSCRIPTION FACTOR SCREAM2"/>
    <property type="match status" value="1"/>
</dbReference>
<dbReference type="PROSITE" id="PS50888">
    <property type="entry name" value="BHLH"/>
    <property type="match status" value="1"/>
</dbReference>
<dbReference type="Gene3D" id="4.10.280.10">
    <property type="entry name" value="Helix-loop-helix DNA-binding domain"/>
    <property type="match status" value="1"/>
</dbReference>
<feature type="region of interest" description="Disordered" evidence="6">
    <location>
        <begin position="155"/>
        <end position="182"/>
    </location>
</feature>
<gene>
    <name evidence="8" type="ORF">A4U43_C07F5550</name>
</gene>
<dbReference type="GO" id="GO:0043565">
    <property type="term" value="F:sequence-specific DNA binding"/>
    <property type="evidence" value="ECO:0007669"/>
    <property type="project" value="TreeGrafter"/>
</dbReference>
<evidence type="ECO:0000256" key="3">
    <source>
        <dbReference type="ARBA" id="ARBA00023015"/>
    </source>
</evidence>
<evidence type="ECO:0000256" key="4">
    <source>
        <dbReference type="ARBA" id="ARBA00023163"/>
    </source>
</evidence>
<comment type="subcellular location">
    <subcellularLocation>
        <location evidence="1">Nucleus</location>
    </subcellularLocation>
</comment>
<keyword evidence="9" id="KW-1185">Reference proteome</keyword>
<evidence type="ECO:0000313" key="8">
    <source>
        <dbReference type="EMBL" id="ONK62576.1"/>
    </source>
</evidence>
<evidence type="ECO:0000256" key="1">
    <source>
        <dbReference type="ARBA" id="ARBA00004123"/>
    </source>
</evidence>
<evidence type="ECO:0000256" key="5">
    <source>
        <dbReference type="ARBA" id="ARBA00023242"/>
    </source>
</evidence>
<dbReference type="EMBL" id="CM007387">
    <property type="protein sequence ID" value="ONK62576.1"/>
    <property type="molecule type" value="Genomic_DNA"/>
</dbReference>
<dbReference type="GO" id="GO:0005634">
    <property type="term" value="C:nucleus"/>
    <property type="evidence" value="ECO:0007669"/>
    <property type="project" value="UniProtKB-SubCell"/>
</dbReference>
<dbReference type="InterPro" id="IPR051358">
    <property type="entry name" value="TF_AMS/ICE1/BHLH6-like"/>
</dbReference>
<keyword evidence="3" id="KW-0805">Transcription regulation</keyword>
<dbReference type="Proteomes" id="UP000243459">
    <property type="component" value="Chromosome 7"/>
</dbReference>
<reference evidence="9" key="1">
    <citation type="journal article" date="2017" name="Nat. Commun.">
        <title>The asparagus genome sheds light on the origin and evolution of a young Y chromosome.</title>
        <authorList>
            <person name="Harkess A."/>
            <person name="Zhou J."/>
            <person name="Xu C."/>
            <person name="Bowers J.E."/>
            <person name="Van der Hulst R."/>
            <person name="Ayyampalayam S."/>
            <person name="Mercati F."/>
            <person name="Riccardi P."/>
            <person name="McKain M.R."/>
            <person name="Kakrana A."/>
            <person name="Tang H."/>
            <person name="Ray J."/>
            <person name="Groenendijk J."/>
            <person name="Arikit S."/>
            <person name="Mathioni S.M."/>
            <person name="Nakano M."/>
            <person name="Shan H."/>
            <person name="Telgmann-Rauber A."/>
            <person name="Kanno A."/>
            <person name="Yue Z."/>
            <person name="Chen H."/>
            <person name="Li W."/>
            <person name="Chen Y."/>
            <person name="Xu X."/>
            <person name="Zhang Y."/>
            <person name="Luo S."/>
            <person name="Chen H."/>
            <person name="Gao J."/>
            <person name="Mao Z."/>
            <person name="Pires J.C."/>
            <person name="Luo M."/>
            <person name="Kudrna D."/>
            <person name="Wing R.A."/>
            <person name="Meyers B.C."/>
            <person name="Yi K."/>
            <person name="Kong H."/>
            <person name="Lavrijsen P."/>
            <person name="Sunseri F."/>
            <person name="Falavigna A."/>
            <person name="Ye Y."/>
            <person name="Leebens-Mack J.H."/>
            <person name="Chen G."/>
        </authorList>
    </citation>
    <scope>NUCLEOTIDE SEQUENCE [LARGE SCALE GENOMIC DNA]</scope>
    <source>
        <strain evidence="9">cv. DH0086</strain>
    </source>
</reference>
<feature type="domain" description="BHLH" evidence="7">
    <location>
        <begin position="171"/>
        <end position="221"/>
    </location>
</feature>
<protein>
    <recommendedName>
        <fullName evidence="7">BHLH domain-containing protein</fullName>
    </recommendedName>
</protein>
<proteinExistence type="inferred from homology"/>
<dbReference type="PANTHER" id="PTHR31945">
    <property type="entry name" value="TRANSCRIPTION FACTOR SCREAM2-RELATED"/>
    <property type="match status" value="1"/>
</dbReference>
<comment type="similarity">
    <text evidence="2">Belongs to the bHLH protein family.</text>
</comment>
<dbReference type="GO" id="GO:0003700">
    <property type="term" value="F:DNA-binding transcription factor activity"/>
    <property type="evidence" value="ECO:0007669"/>
    <property type="project" value="TreeGrafter"/>
</dbReference>
<dbReference type="AlphaFoldDB" id="A0A5P1E9L1"/>
<keyword evidence="5" id="KW-0539">Nucleus</keyword>
<dbReference type="GO" id="GO:0046983">
    <property type="term" value="F:protein dimerization activity"/>
    <property type="evidence" value="ECO:0007669"/>
    <property type="project" value="InterPro"/>
</dbReference>